<protein>
    <recommendedName>
        <fullName evidence="2">Sulfotransferase domain-containing protein</fullName>
    </recommendedName>
</protein>
<dbReference type="InterPro" id="IPR027417">
    <property type="entry name" value="P-loop_NTPase"/>
</dbReference>
<organism evidence="3 4">
    <name type="scientific">Blomia tropicalis</name>
    <name type="common">Mite</name>
    <dbReference type="NCBI Taxonomy" id="40697"/>
    <lineage>
        <taxon>Eukaryota</taxon>
        <taxon>Metazoa</taxon>
        <taxon>Ecdysozoa</taxon>
        <taxon>Arthropoda</taxon>
        <taxon>Chelicerata</taxon>
        <taxon>Arachnida</taxon>
        <taxon>Acari</taxon>
        <taxon>Acariformes</taxon>
        <taxon>Sarcoptiformes</taxon>
        <taxon>Astigmata</taxon>
        <taxon>Glycyphagoidea</taxon>
        <taxon>Echimyopodidae</taxon>
        <taxon>Blomia</taxon>
    </lineage>
</organism>
<dbReference type="Proteomes" id="UP001142055">
    <property type="component" value="Chromosome 2"/>
</dbReference>
<dbReference type="InterPro" id="IPR000863">
    <property type="entry name" value="Sulfotransferase_dom"/>
</dbReference>
<accession>A0A9Q0M8T1</accession>
<dbReference type="GO" id="GO:0006790">
    <property type="term" value="P:sulfur compound metabolic process"/>
    <property type="evidence" value="ECO:0007669"/>
    <property type="project" value="TreeGrafter"/>
</dbReference>
<feature type="domain" description="Sulfotransferase" evidence="2">
    <location>
        <begin position="50"/>
        <end position="175"/>
    </location>
</feature>
<dbReference type="SUPFAM" id="SSF52540">
    <property type="entry name" value="P-loop containing nucleoside triphosphate hydrolases"/>
    <property type="match status" value="1"/>
</dbReference>
<feature type="region of interest" description="Disordered" evidence="1">
    <location>
        <begin position="211"/>
        <end position="239"/>
    </location>
</feature>
<dbReference type="Pfam" id="PF00685">
    <property type="entry name" value="Sulfotransfer_1"/>
    <property type="match status" value="1"/>
</dbReference>
<name>A0A9Q0M8T1_BLOTA</name>
<gene>
    <name evidence="3" type="ORF">RDWZM_006806</name>
</gene>
<proteinExistence type="predicted"/>
<dbReference type="GO" id="GO:0001517">
    <property type="term" value="F:N-acetylglucosamine 6-O-sulfotransferase activity"/>
    <property type="evidence" value="ECO:0007669"/>
    <property type="project" value="TreeGrafter"/>
</dbReference>
<comment type="caution">
    <text evidence="3">The sequence shown here is derived from an EMBL/GenBank/DDBJ whole genome shotgun (WGS) entry which is preliminary data.</text>
</comment>
<keyword evidence="4" id="KW-1185">Reference proteome</keyword>
<dbReference type="AlphaFoldDB" id="A0A9Q0M8T1"/>
<dbReference type="Gene3D" id="3.40.50.300">
    <property type="entry name" value="P-loop containing nucleotide triphosphate hydrolases"/>
    <property type="match status" value="1"/>
</dbReference>
<evidence type="ECO:0000256" key="1">
    <source>
        <dbReference type="SAM" id="MobiDB-lite"/>
    </source>
</evidence>
<dbReference type="EMBL" id="JAPWDV010000002">
    <property type="protein sequence ID" value="KAJ6220994.1"/>
    <property type="molecule type" value="Genomic_DNA"/>
</dbReference>
<evidence type="ECO:0000313" key="3">
    <source>
        <dbReference type="EMBL" id="KAJ6220994.1"/>
    </source>
</evidence>
<dbReference type="InterPro" id="IPR051135">
    <property type="entry name" value="Gal/GlcNAc/GalNAc_ST"/>
</dbReference>
<evidence type="ECO:0000259" key="2">
    <source>
        <dbReference type="Pfam" id="PF00685"/>
    </source>
</evidence>
<dbReference type="GO" id="GO:0006044">
    <property type="term" value="P:N-acetylglucosamine metabolic process"/>
    <property type="evidence" value="ECO:0007669"/>
    <property type="project" value="TreeGrafter"/>
</dbReference>
<dbReference type="PANTHER" id="PTHR10704">
    <property type="entry name" value="CARBOHYDRATE SULFOTRANSFERASE"/>
    <property type="match status" value="1"/>
</dbReference>
<reference evidence="3" key="1">
    <citation type="submission" date="2022-12" db="EMBL/GenBank/DDBJ databases">
        <title>Genome assemblies of Blomia tropicalis.</title>
        <authorList>
            <person name="Cui Y."/>
        </authorList>
    </citation>
    <scope>NUCLEOTIDE SEQUENCE</scope>
    <source>
        <tissue evidence="3">Adult mites</tissue>
    </source>
</reference>
<evidence type="ECO:0000313" key="4">
    <source>
        <dbReference type="Proteomes" id="UP001142055"/>
    </source>
</evidence>
<dbReference type="PANTHER" id="PTHR10704:SF44">
    <property type="entry name" value="LD35051P-RELATED"/>
    <property type="match status" value="1"/>
</dbReference>
<dbReference type="OMA" id="QNTENCT"/>
<sequence length="239" mass="28608">MLVKAIDQNDRLQLFNHTIHRWLCRNAETILVKTIRYTIADLLKQSIEMENFKQIDFKVIFLVRDPRAVMSSRYRMTWCQNTENCTNSEMMCDRMRMNIEMFRQLTVDNERSIWLNRIVILRHEDLIMDMLNISRRLLKFLEMQPLDQRMIEWIREHTSMDDILGNPHSTYRDIKSLANQWIAELNADELAEIETNCMGVMEQLGYRPSKEWFDSDEQSDSESSVSHDYPLSRFSLSRA</sequence>